<feature type="transmembrane region" description="Helical" evidence="4">
    <location>
        <begin position="264"/>
        <end position="286"/>
    </location>
</feature>
<dbReference type="Pfam" id="PF07690">
    <property type="entry name" value="MFS_1"/>
    <property type="match status" value="1"/>
</dbReference>
<dbReference type="InterPro" id="IPR020846">
    <property type="entry name" value="MFS_dom"/>
</dbReference>
<feature type="transmembrane region" description="Helical" evidence="4">
    <location>
        <begin position="175"/>
        <end position="193"/>
    </location>
</feature>
<feature type="transmembrane region" description="Helical" evidence="4">
    <location>
        <begin position="431"/>
        <end position="453"/>
    </location>
</feature>
<dbReference type="PANTHER" id="PTHR11360:SF177">
    <property type="entry name" value="RIBOFLAVIN TRANSPORTER MCH5"/>
    <property type="match status" value="1"/>
</dbReference>
<keyword evidence="4" id="KW-0472">Membrane</keyword>
<proteinExistence type="inferred from homology"/>
<evidence type="ECO:0000256" key="1">
    <source>
        <dbReference type="ARBA" id="ARBA00004141"/>
    </source>
</evidence>
<feature type="transmembrane region" description="Helical" evidence="4">
    <location>
        <begin position="105"/>
        <end position="133"/>
    </location>
</feature>
<organism evidence="6 7">
    <name type="scientific">Patellaria atrata CBS 101060</name>
    <dbReference type="NCBI Taxonomy" id="1346257"/>
    <lineage>
        <taxon>Eukaryota</taxon>
        <taxon>Fungi</taxon>
        <taxon>Dikarya</taxon>
        <taxon>Ascomycota</taxon>
        <taxon>Pezizomycotina</taxon>
        <taxon>Dothideomycetes</taxon>
        <taxon>Dothideomycetes incertae sedis</taxon>
        <taxon>Patellariales</taxon>
        <taxon>Patellariaceae</taxon>
        <taxon>Patellaria</taxon>
    </lineage>
</organism>
<dbReference type="InterPro" id="IPR011701">
    <property type="entry name" value="MFS"/>
</dbReference>
<dbReference type="PANTHER" id="PTHR11360">
    <property type="entry name" value="MONOCARBOXYLATE TRANSPORTER"/>
    <property type="match status" value="1"/>
</dbReference>
<evidence type="ECO:0000313" key="6">
    <source>
        <dbReference type="EMBL" id="KAF2839453.1"/>
    </source>
</evidence>
<keyword evidence="4" id="KW-1133">Transmembrane helix</keyword>
<feature type="transmembrane region" description="Helical" evidence="4">
    <location>
        <begin position="495"/>
        <end position="519"/>
    </location>
</feature>
<dbReference type="CDD" id="cd17352">
    <property type="entry name" value="MFS_MCT_SLC16"/>
    <property type="match status" value="1"/>
</dbReference>
<dbReference type="Proteomes" id="UP000799429">
    <property type="component" value="Unassembled WGS sequence"/>
</dbReference>
<dbReference type="InterPro" id="IPR050327">
    <property type="entry name" value="Proton-linked_MCT"/>
</dbReference>
<evidence type="ECO:0000313" key="7">
    <source>
        <dbReference type="Proteomes" id="UP000799429"/>
    </source>
</evidence>
<keyword evidence="7" id="KW-1185">Reference proteome</keyword>
<feature type="transmembrane region" description="Helical" evidence="4">
    <location>
        <begin position="199"/>
        <end position="227"/>
    </location>
</feature>
<dbReference type="Gene3D" id="1.20.1250.20">
    <property type="entry name" value="MFS general substrate transporter like domains"/>
    <property type="match status" value="2"/>
</dbReference>
<feature type="transmembrane region" description="Helical" evidence="4">
    <location>
        <begin position="343"/>
        <end position="362"/>
    </location>
</feature>
<feature type="transmembrane region" description="Helical" evidence="4">
    <location>
        <begin position="374"/>
        <end position="393"/>
    </location>
</feature>
<dbReference type="SUPFAM" id="SSF103473">
    <property type="entry name" value="MFS general substrate transporter"/>
    <property type="match status" value="1"/>
</dbReference>
<comment type="caution">
    <text evidence="6">The sequence shown here is derived from an EMBL/GenBank/DDBJ whole genome shotgun (WGS) entry which is preliminary data.</text>
</comment>
<dbReference type="GO" id="GO:0022857">
    <property type="term" value="F:transmembrane transporter activity"/>
    <property type="evidence" value="ECO:0007669"/>
    <property type="project" value="InterPro"/>
</dbReference>
<dbReference type="PROSITE" id="PS50850">
    <property type="entry name" value="MFS"/>
    <property type="match status" value="1"/>
</dbReference>
<feature type="transmembrane region" description="Helical" evidence="4">
    <location>
        <begin position="465"/>
        <end position="489"/>
    </location>
</feature>
<dbReference type="EMBL" id="MU006095">
    <property type="protein sequence ID" value="KAF2839453.1"/>
    <property type="molecule type" value="Genomic_DNA"/>
</dbReference>
<feature type="domain" description="Major facilitator superfamily (MFS) profile" evidence="5">
    <location>
        <begin position="104"/>
        <end position="520"/>
    </location>
</feature>
<keyword evidence="4" id="KW-0812">Transmembrane</keyword>
<dbReference type="OrthoDB" id="410267at2759"/>
<accession>A0A9P4SB71</accession>
<reference evidence="6" key="1">
    <citation type="journal article" date="2020" name="Stud. Mycol.">
        <title>101 Dothideomycetes genomes: a test case for predicting lifestyles and emergence of pathogens.</title>
        <authorList>
            <person name="Haridas S."/>
            <person name="Albert R."/>
            <person name="Binder M."/>
            <person name="Bloem J."/>
            <person name="Labutti K."/>
            <person name="Salamov A."/>
            <person name="Andreopoulos B."/>
            <person name="Baker S."/>
            <person name="Barry K."/>
            <person name="Bills G."/>
            <person name="Bluhm B."/>
            <person name="Cannon C."/>
            <person name="Castanera R."/>
            <person name="Culley D."/>
            <person name="Daum C."/>
            <person name="Ezra D."/>
            <person name="Gonzalez J."/>
            <person name="Henrissat B."/>
            <person name="Kuo A."/>
            <person name="Liang C."/>
            <person name="Lipzen A."/>
            <person name="Lutzoni F."/>
            <person name="Magnuson J."/>
            <person name="Mondo S."/>
            <person name="Nolan M."/>
            <person name="Ohm R."/>
            <person name="Pangilinan J."/>
            <person name="Park H.-J."/>
            <person name="Ramirez L."/>
            <person name="Alfaro M."/>
            <person name="Sun H."/>
            <person name="Tritt A."/>
            <person name="Yoshinaga Y."/>
            <person name="Zwiers L.-H."/>
            <person name="Turgeon B."/>
            <person name="Goodwin S."/>
            <person name="Spatafora J."/>
            <person name="Crous P."/>
            <person name="Grigoriev I."/>
        </authorList>
    </citation>
    <scope>NUCLEOTIDE SEQUENCE</scope>
    <source>
        <strain evidence="6">CBS 101060</strain>
    </source>
</reference>
<evidence type="ECO:0000256" key="3">
    <source>
        <dbReference type="SAM" id="MobiDB-lite"/>
    </source>
</evidence>
<gene>
    <name evidence="6" type="ORF">M501DRAFT_1004090</name>
</gene>
<sequence>MNKSSKGSKPGSVAPDFARPTIPSNPEPEKEYNLSHCEKEHDITEKGCISSQTEKDGSISDPSILTSGDSDSNTSLSSSAPSQHYGDDGESQQEEVVYPEGGLQAWLVVLGSFLGMFACFGLMNSIGIFQAYLMRNQLSNYSSSTIGWVFSLYVFLSFFCGIQIGPVFDKHGPKLLLFSGSVLLVASLLLLGLCKELWHFMLTFGVLAGLGTSLIFTPAVSAIGHFFMRKRGNATGLAAAGGSTGGVVFPLMLQKLLPAVGFAWTTRILGFIFIGFCGACVLLVRSRLPPSPGGNVKPDIRIFRDKAFALATAGVFAMEWGLFIPITYLTSYALSTGAMSEQFSYQLLALLNAGSCVGRWAPGWVADRWGRFNTMVLMLLLCLISTLALWLPATVLSASSSSFTEGIDHTLPHRRDTTDGSATHSVITPLLIVYTLIFGLASGSNISLTPVCVGQLCRTEEYGRYYATCYAAVSIGTLTGIPIAGAVLAACGGNYWGVAVFTGGCYLASVICFLGARAVRVGWGWEMF</sequence>
<dbReference type="AlphaFoldDB" id="A0A9P4SB71"/>
<feature type="transmembrane region" description="Helical" evidence="4">
    <location>
        <begin position="145"/>
        <end position="168"/>
    </location>
</feature>
<feature type="compositionally biased region" description="Basic and acidic residues" evidence="3">
    <location>
        <begin position="27"/>
        <end position="45"/>
    </location>
</feature>
<feature type="transmembrane region" description="Helical" evidence="4">
    <location>
        <begin position="234"/>
        <end position="252"/>
    </location>
</feature>
<comment type="subcellular location">
    <subcellularLocation>
        <location evidence="1">Membrane</location>
        <topology evidence="1">Multi-pass membrane protein</topology>
    </subcellularLocation>
</comment>
<name>A0A9P4SB71_9PEZI</name>
<feature type="transmembrane region" description="Helical" evidence="4">
    <location>
        <begin position="307"/>
        <end position="331"/>
    </location>
</feature>
<protein>
    <submittedName>
        <fullName evidence="6">MFS general substrate transporter</fullName>
    </submittedName>
</protein>
<comment type="similarity">
    <text evidence="2">Belongs to the major facilitator superfamily. Monocarboxylate porter (TC 2.A.1.13) family.</text>
</comment>
<dbReference type="InterPro" id="IPR036259">
    <property type="entry name" value="MFS_trans_sf"/>
</dbReference>
<feature type="compositionally biased region" description="Low complexity" evidence="3">
    <location>
        <begin position="65"/>
        <end position="79"/>
    </location>
</feature>
<dbReference type="GO" id="GO:0016020">
    <property type="term" value="C:membrane"/>
    <property type="evidence" value="ECO:0007669"/>
    <property type="project" value="UniProtKB-SubCell"/>
</dbReference>
<evidence type="ECO:0000256" key="4">
    <source>
        <dbReference type="SAM" id="Phobius"/>
    </source>
</evidence>
<evidence type="ECO:0000259" key="5">
    <source>
        <dbReference type="PROSITE" id="PS50850"/>
    </source>
</evidence>
<feature type="region of interest" description="Disordered" evidence="3">
    <location>
        <begin position="1"/>
        <end position="94"/>
    </location>
</feature>
<evidence type="ECO:0000256" key="2">
    <source>
        <dbReference type="ARBA" id="ARBA00006727"/>
    </source>
</evidence>